<dbReference type="GO" id="GO:0010569">
    <property type="term" value="P:regulation of double-strand break repair via homologous recombination"/>
    <property type="evidence" value="ECO:0007669"/>
    <property type="project" value="TreeGrafter"/>
</dbReference>
<dbReference type="GO" id="GO:1904430">
    <property type="term" value="P:negative regulation of t-circle formation"/>
    <property type="evidence" value="ECO:0007669"/>
    <property type="project" value="TreeGrafter"/>
</dbReference>
<keyword evidence="1" id="KW-0863">Zinc-finger</keyword>
<dbReference type="GO" id="GO:0008270">
    <property type="term" value="F:zinc ion binding"/>
    <property type="evidence" value="ECO:0007669"/>
    <property type="project" value="UniProtKB-KW"/>
</dbReference>
<dbReference type="InterPro" id="IPR001841">
    <property type="entry name" value="Znf_RING"/>
</dbReference>
<dbReference type="GO" id="GO:0045910">
    <property type="term" value="P:negative regulation of DNA recombination"/>
    <property type="evidence" value="ECO:0007669"/>
    <property type="project" value="TreeGrafter"/>
</dbReference>
<evidence type="ECO:0000256" key="1">
    <source>
        <dbReference type="PROSITE-ProRule" id="PRU00175"/>
    </source>
</evidence>
<dbReference type="OrthoDB" id="6270329at2759"/>
<sequence length="835" mass="98722">MNIEQILEKQENAIIESGSQLLPSFAYWQKTKQDLEQYYYLKRSLTSLCHTPFKKDMTIITQLCERTCDKDKQLSHIYDFVDVETMHKQLEFEYVCSYKYFRNHQTTFRVGTHQDIFDNLFFQKFNNATLIFEDAHDLPLKLEKAMSASISSHTISQMIKAFFVPYKTPSKWDQQMHTKLKLLSKQFQPNQTFQTCTLTQQQYDILMPIVAFCNRIVQFAQNINNQKDEFIFESNKIALIVTQCTQKIPDSEFFMQLQQYFVKSNGAFQQPKYTCIDSSNYEQYLDEIYNLPQRYLMQQWYIFIKQTFELQDSNEQEVVSQQQQQFNNQVLVPTNDKISVDKSIQAAEQQNYRDYKLVLFIDNVQNSFNLNLLCLSPLCGMNKLQNNGVQNIVIITQHSYPAKLFKTEFNIHFQFYPQIPVQELKINQTIVSQVQNYNIDYLNKTEQNFDAMILEIGKQFQQINYLLNGHGFITLFSSKSFMQKCQDIWSQHSILSSLGVNKEFQWIKYQNKKSIYEIIKLFLNKCRSNTIVGDTMPSIYTVFNDLFLDQLQEAIQIQLDYQLKHPQTLKNQSQITVFLLGVPWASQFMYYQENGHDQLPQLQLNLKLEWLKNQKNNYDRKYFSMVNAIRNLSRLQHILDPLSPCNLVVLDEKFQQKLLWKDQQFPKVLTFPDLIKELKKQGATLVRSEILGENRKDTQKIENNKGQTIKFNIKQPVQIQTSKRKIMLNKTLLGDLYNPQKKSLPVEQQCEKITIEQLIGQTDTKDDVHITEEQLEIDNMKCVICWSNTPDKVMCKSEKCGHVACQDCWKQWLQTKLECPLCRARVREKFLIKFD</sequence>
<dbReference type="InterPro" id="IPR045028">
    <property type="entry name" value="DinG/Rad3-like"/>
</dbReference>
<keyword evidence="1" id="KW-0862">Zinc</keyword>
<dbReference type="GO" id="GO:0070182">
    <property type="term" value="F:DNA polymerase binding"/>
    <property type="evidence" value="ECO:0007669"/>
    <property type="project" value="TreeGrafter"/>
</dbReference>
<dbReference type="Pfam" id="PF13639">
    <property type="entry name" value="zf-RING_2"/>
    <property type="match status" value="1"/>
</dbReference>
<dbReference type="OMA" id="KSNGAFQ"/>
<dbReference type="GO" id="GO:0003678">
    <property type="term" value="F:DNA helicase activity"/>
    <property type="evidence" value="ECO:0007669"/>
    <property type="project" value="TreeGrafter"/>
</dbReference>
<accession>A0A8S1WPH9</accession>
<dbReference type="AlphaFoldDB" id="A0A8S1WPH9"/>
<feature type="domain" description="RING-type" evidence="2">
    <location>
        <begin position="782"/>
        <end position="823"/>
    </location>
</feature>
<reference evidence="3" key="1">
    <citation type="submission" date="2021-01" db="EMBL/GenBank/DDBJ databases">
        <authorList>
            <consortium name="Genoscope - CEA"/>
            <person name="William W."/>
        </authorList>
    </citation>
    <scope>NUCLEOTIDE SEQUENCE</scope>
</reference>
<dbReference type="Proteomes" id="UP000683925">
    <property type="component" value="Unassembled WGS sequence"/>
</dbReference>
<dbReference type="PROSITE" id="PS50089">
    <property type="entry name" value="ZF_RING_2"/>
    <property type="match status" value="1"/>
</dbReference>
<proteinExistence type="predicted"/>
<evidence type="ECO:0000313" key="4">
    <source>
        <dbReference type="Proteomes" id="UP000683925"/>
    </source>
</evidence>
<protein>
    <recommendedName>
        <fullName evidence="2">RING-type domain-containing protein</fullName>
    </recommendedName>
</protein>
<dbReference type="GO" id="GO:0005634">
    <property type="term" value="C:nucleus"/>
    <property type="evidence" value="ECO:0007669"/>
    <property type="project" value="TreeGrafter"/>
</dbReference>
<keyword evidence="1" id="KW-0479">Metal-binding</keyword>
<keyword evidence="4" id="KW-1185">Reference proteome</keyword>
<dbReference type="PANTHER" id="PTHR11472">
    <property type="entry name" value="DNA REPAIR DEAD HELICASE RAD3/XP-D SUBFAMILY MEMBER"/>
    <property type="match status" value="1"/>
</dbReference>
<dbReference type="EMBL" id="CAJJDP010000097">
    <property type="protein sequence ID" value="CAD8190667.1"/>
    <property type="molecule type" value="Genomic_DNA"/>
</dbReference>
<comment type="caution">
    <text evidence="3">The sequence shown here is derived from an EMBL/GenBank/DDBJ whole genome shotgun (WGS) entry which is preliminary data.</text>
</comment>
<evidence type="ECO:0000313" key="3">
    <source>
        <dbReference type="EMBL" id="CAD8190667.1"/>
    </source>
</evidence>
<evidence type="ECO:0000259" key="2">
    <source>
        <dbReference type="PROSITE" id="PS50089"/>
    </source>
</evidence>
<organism evidence="3 4">
    <name type="scientific">Paramecium octaurelia</name>
    <dbReference type="NCBI Taxonomy" id="43137"/>
    <lineage>
        <taxon>Eukaryota</taxon>
        <taxon>Sar</taxon>
        <taxon>Alveolata</taxon>
        <taxon>Ciliophora</taxon>
        <taxon>Intramacronucleata</taxon>
        <taxon>Oligohymenophorea</taxon>
        <taxon>Peniculida</taxon>
        <taxon>Parameciidae</taxon>
        <taxon>Paramecium</taxon>
    </lineage>
</organism>
<dbReference type="PANTHER" id="PTHR11472:SF63">
    <property type="entry name" value="CHROMOSOME UNDETERMINED SCAFFOLD_47, WHOLE GENOME SHOTGUN SEQUENCE"/>
    <property type="match status" value="1"/>
</dbReference>
<dbReference type="GO" id="GO:0005524">
    <property type="term" value="F:ATP binding"/>
    <property type="evidence" value="ECO:0007669"/>
    <property type="project" value="TreeGrafter"/>
</dbReference>
<gene>
    <name evidence="3" type="ORF">POCTA_138.1.T0980033</name>
</gene>
<dbReference type="GO" id="GO:0090657">
    <property type="term" value="P:telomeric loop disassembly"/>
    <property type="evidence" value="ECO:0007669"/>
    <property type="project" value="TreeGrafter"/>
</dbReference>
<name>A0A8S1WPH9_PAROT</name>